<dbReference type="InterPro" id="IPR058546">
    <property type="entry name" value="RPS4B/Roq1-like_LRR"/>
</dbReference>
<feature type="region of interest" description="Disordered" evidence="2">
    <location>
        <begin position="614"/>
        <end position="637"/>
    </location>
</feature>
<dbReference type="GO" id="GO:0006952">
    <property type="term" value="P:defense response"/>
    <property type="evidence" value="ECO:0007669"/>
    <property type="project" value="InterPro"/>
</dbReference>
<sequence>MGGFCSPDKGEMLGGNSKIRLIGVGPGKARRTLAPKAAHRRARGRGKEEKSRRGKNKVRTKKIRSIVVELPKSDVILLNPESFLSMVNLEIFINRNAHFYGRVDYLRNSVRWIELGGRTNIHIKHTVVLNLQSNFHQRQIVCPPVVWTICLHFHPRYLVSFDVPYSGIRQLKKFKKLDKFTWMNLSGCEFLEKISDLSGSPNIKYLNLSDYGNLIEVDDFVGFLDKLQISNLYGCSKLTRFATRLGLKSLKRLWLTGCTRLEGFLEIEEDKMESLVELEIQRTGIRELPSSIAYLTGLRYLSTRFCENLTNINIYGCPKPITLTLSGLQALYLEGCNLSESDFLVPLDCCSTLTGLYLSRNNFVSLPDCISKFVSLEELFLDGCKRLRKIPQVLPPKLQLSGDEVAKLENNLLNAQVPSFFFLISVEIKINFVDMYLREISNDDCLNPFGALNWKFIIQAMKFQSGSAIPRNIPQILKKFGGDVIRIGSKFTSRRDVIRSYHDYVFRILINGILQDGPPRRLMWRTNDFEATHVWLKFLYLPKLKQQGDICQVIFRFPKSANIKSCGVHLLLLNQNKRLPLTLGPTSSLGKRWLSLSSEPADDHRKRRQIDLNVPTGIEEEEEQEQPSTSYEMIENF</sequence>
<protein>
    <recommendedName>
        <fullName evidence="3">Disease resistance protein RPS4B/Roq1-like leucine-rich repeats domain-containing protein</fullName>
    </recommendedName>
</protein>
<dbReference type="SUPFAM" id="SSF52058">
    <property type="entry name" value="L domain-like"/>
    <property type="match status" value="1"/>
</dbReference>
<proteinExistence type="predicted"/>
<dbReference type="Pfam" id="PF23286">
    <property type="entry name" value="LRR_13"/>
    <property type="match status" value="1"/>
</dbReference>
<dbReference type="InterPro" id="IPR032675">
    <property type="entry name" value="LRR_dom_sf"/>
</dbReference>
<evidence type="ECO:0000256" key="1">
    <source>
        <dbReference type="ARBA" id="ARBA00022821"/>
    </source>
</evidence>
<evidence type="ECO:0000256" key="2">
    <source>
        <dbReference type="SAM" id="MobiDB-lite"/>
    </source>
</evidence>
<organism evidence="4 5">
    <name type="scientific">Malus domestica</name>
    <name type="common">Apple</name>
    <name type="synonym">Pyrus malus</name>
    <dbReference type="NCBI Taxonomy" id="3750"/>
    <lineage>
        <taxon>Eukaryota</taxon>
        <taxon>Viridiplantae</taxon>
        <taxon>Streptophyta</taxon>
        <taxon>Embryophyta</taxon>
        <taxon>Tracheophyta</taxon>
        <taxon>Spermatophyta</taxon>
        <taxon>Magnoliopsida</taxon>
        <taxon>eudicotyledons</taxon>
        <taxon>Gunneridae</taxon>
        <taxon>Pentapetalae</taxon>
        <taxon>rosids</taxon>
        <taxon>fabids</taxon>
        <taxon>Rosales</taxon>
        <taxon>Rosaceae</taxon>
        <taxon>Amygdaloideae</taxon>
        <taxon>Maleae</taxon>
        <taxon>Malus</taxon>
    </lineage>
</organism>
<evidence type="ECO:0000313" key="4">
    <source>
        <dbReference type="EMBL" id="RXI06230.1"/>
    </source>
</evidence>
<keyword evidence="5" id="KW-1185">Reference proteome</keyword>
<dbReference type="Gene3D" id="3.80.10.10">
    <property type="entry name" value="Ribonuclease Inhibitor"/>
    <property type="match status" value="2"/>
</dbReference>
<gene>
    <name evidence="4" type="ORF">DVH24_018272</name>
</gene>
<dbReference type="EMBL" id="RDQH01000328">
    <property type="protein sequence ID" value="RXI06230.1"/>
    <property type="molecule type" value="Genomic_DNA"/>
</dbReference>
<dbReference type="InterPro" id="IPR044974">
    <property type="entry name" value="Disease_R_plants"/>
</dbReference>
<feature type="compositionally biased region" description="Basic residues" evidence="2">
    <location>
        <begin position="29"/>
        <end position="44"/>
    </location>
</feature>
<dbReference type="AlphaFoldDB" id="A0A498KD10"/>
<dbReference type="PANTHER" id="PTHR11017:SF578">
    <property type="entry name" value="ADP-RIBOSYL CYCLASE_CYCLIC ADP-RIBOSE HYDROLASE"/>
    <property type="match status" value="1"/>
</dbReference>
<evidence type="ECO:0000313" key="5">
    <source>
        <dbReference type="Proteomes" id="UP000290289"/>
    </source>
</evidence>
<comment type="caution">
    <text evidence="4">The sequence shown here is derived from an EMBL/GenBank/DDBJ whole genome shotgun (WGS) entry which is preliminary data.</text>
</comment>
<feature type="region of interest" description="Disordered" evidence="2">
    <location>
        <begin position="29"/>
        <end position="58"/>
    </location>
</feature>
<keyword evidence="1" id="KW-0611">Plant defense</keyword>
<dbReference type="Proteomes" id="UP000290289">
    <property type="component" value="Chromosome 2"/>
</dbReference>
<accession>A0A498KD10</accession>
<evidence type="ECO:0000259" key="3">
    <source>
        <dbReference type="Pfam" id="PF23286"/>
    </source>
</evidence>
<feature type="domain" description="Disease resistance protein RPS4B/Roq1-like leucine-rich repeats" evidence="3">
    <location>
        <begin position="327"/>
        <end position="394"/>
    </location>
</feature>
<name>A0A498KD10_MALDO</name>
<dbReference type="PANTHER" id="PTHR11017">
    <property type="entry name" value="LEUCINE-RICH REPEAT-CONTAINING PROTEIN"/>
    <property type="match status" value="1"/>
</dbReference>
<reference evidence="4 5" key="1">
    <citation type="submission" date="2018-10" db="EMBL/GenBank/DDBJ databases">
        <title>A high-quality apple genome assembly.</title>
        <authorList>
            <person name="Hu J."/>
        </authorList>
    </citation>
    <scope>NUCLEOTIDE SEQUENCE [LARGE SCALE GENOMIC DNA]</scope>
    <source>
        <strain evidence="5">cv. HFTH1</strain>
        <tissue evidence="4">Young leaf</tissue>
    </source>
</reference>